<feature type="transmembrane region" description="Helical" evidence="1">
    <location>
        <begin position="20"/>
        <end position="39"/>
    </location>
</feature>
<evidence type="ECO:0008006" key="4">
    <source>
        <dbReference type="Google" id="ProtNLM"/>
    </source>
</evidence>
<accession>A0ABW5PLZ9</accession>
<keyword evidence="1" id="KW-0812">Transmembrane</keyword>
<keyword evidence="1" id="KW-0472">Membrane</keyword>
<dbReference type="SUPFAM" id="SSF52266">
    <property type="entry name" value="SGNH hydrolase"/>
    <property type="match status" value="1"/>
</dbReference>
<dbReference type="EMBL" id="JBHUMR010000001">
    <property type="protein sequence ID" value="MFD2615820.1"/>
    <property type="molecule type" value="Genomic_DNA"/>
</dbReference>
<protein>
    <recommendedName>
        <fullName evidence="4">SGNH/GDSL hydrolase family protein</fullName>
    </recommendedName>
</protein>
<dbReference type="InterPro" id="IPR036514">
    <property type="entry name" value="SGNH_hydro_sf"/>
</dbReference>
<keyword evidence="1" id="KW-1133">Transmembrane helix</keyword>
<dbReference type="Gene3D" id="3.40.50.1110">
    <property type="entry name" value="SGNH hydrolase"/>
    <property type="match status" value="1"/>
</dbReference>
<evidence type="ECO:0000256" key="1">
    <source>
        <dbReference type="SAM" id="Phobius"/>
    </source>
</evidence>
<gene>
    <name evidence="2" type="ORF">ACFSTF_00480</name>
</gene>
<evidence type="ECO:0000313" key="3">
    <source>
        <dbReference type="Proteomes" id="UP001597458"/>
    </source>
</evidence>
<name>A0ABW5PLZ9_9BACI</name>
<proteinExistence type="predicted"/>
<organism evidence="2 3">
    <name type="scientific">Terrilactibacillus laevilacticus</name>
    <dbReference type="NCBI Taxonomy" id="1380157"/>
    <lineage>
        <taxon>Bacteria</taxon>
        <taxon>Bacillati</taxon>
        <taxon>Bacillota</taxon>
        <taxon>Bacilli</taxon>
        <taxon>Bacillales</taxon>
        <taxon>Bacillaceae</taxon>
        <taxon>Terrilactibacillus</taxon>
    </lineage>
</organism>
<comment type="caution">
    <text evidence="2">The sequence shown here is derived from an EMBL/GenBank/DDBJ whole genome shotgun (WGS) entry which is preliminary data.</text>
</comment>
<reference evidence="3" key="1">
    <citation type="journal article" date="2019" name="Int. J. Syst. Evol. Microbiol.">
        <title>The Global Catalogue of Microorganisms (GCM) 10K type strain sequencing project: providing services to taxonomists for standard genome sequencing and annotation.</title>
        <authorList>
            <consortium name="The Broad Institute Genomics Platform"/>
            <consortium name="The Broad Institute Genome Sequencing Center for Infectious Disease"/>
            <person name="Wu L."/>
            <person name="Ma J."/>
        </authorList>
    </citation>
    <scope>NUCLEOTIDE SEQUENCE [LARGE SCALE GENOMIC DNA]</scope>
    <source>
        <strain evidence="3">TISTR 2241</strain>
    </source>
</reference>
<keyword evidence="3" id="KW-1185">Reference proteome</keyword>
<sequence length="281" mass="32530">MIQYKEQDVYLGCGDLVKKVALVLVIIFILTIIGGNMFWNHKLSKTYADAKVADKTHHTQTAQKEKMRKWQEQSKIEHLTARLPESLKNKIRYASSRNDVVKIMMIVGSDGTGVAEQLQTQLNKSYGSDLFKVNEQNMGQSTSLDFYNKKLDSILSLRKSDQPDVVIYTPFIYNDDHKVSTEDSEAMISLVYKNFTDKYSQLTFLVQPPNYSAKYDYINERIDKMKTYAKDQGITYLDYLTEWPKKIKDRSKLTTEDGHTPNNQGKKVWTTYLTSYFSSEK</sequence>
<evidence type="ECO:0000313" key="2">
    <source>
        <dbReference type="EMBL" id="MFD2615820.1"/>
    </source>
</evidence>
<dbReference type="Proteomes" id="UP001597458">
    <property type="component" value="Unassembled WGS sequence"/>
</dbReference>